<proteinExistence type="predicted"/>
<evidence type="ECO:0000256" key="1">
    <source>
        <dbReference type="SAM" id="MobiDB-lite"/>
    </source>
</evidence>
<protein>
    <submittedName>
        <fullName evidence="2">Uncharacterized protein</fullName>
    </submittedName>
</protein>
<name>A0A6J7WXF2_9CAUD</name>
<evidence type="ECO:0000313" key="2">
    <source>
        <dbReference type="EMBL" id="CAB5222460.1"/>
    </source>
</evidence>
<feature type="region of interest" description="Disordered" evidence="1">
    <location>
        <begin position="42"/>
        <end position="65"/>
    </location>
</feature>
<reference evidence="2" key="1">
    <citation type="submission" date="2020-05" db="EMBL/GenBank/DDBJ databases">
        <authorList>
            <person name="Chiriac C."/>
            <person name="Salcher M."/>
            <person name="Ghai R."/>
            <person name="Kavagutti S V."/>
        </authorList>
    </citation>
    <scope>NUCLEOTIDE SEQUENCE</scope>
</reference>
<dbReference type="EMBL" id="LR798303">
    <property type="protein sequence ID" value="CAB5222460.1"/>
    <property type="molecule type" value="Genomic_DNA"/>
</dbReference>
<organism evidence="2">
    <name type="scientific">uncultured Caudovirales phage</name>
    <dbReference type="NCBI Taxonomy" id="2100421"/>
    <lineage>
        <taxon>Viruses</taxon>
        <taxon>Duplodnaviria</taxon>
        <taxon>Heunggongvirae</taxon>
        <taxon>Uroviricota</taxon>
        <taxon>Caudoviricetes</taxon>
        <taxon>Peduoviridae</taxon>
        <taxon>Maltschvirus</taxon>
        <taxon>Maltschvirus maltsch</taxon>
    </lineage>
</organism>
<sequence length="65" mass="6927">MRLMFVGHEGDPTEALECTVGEIVFPRGEAVSVPGDVFEQLSPNPAFKAVPGKPGRPPKSSEGFE</sequence>
<accession>A0A6J7WXF2</accession>
<gene>
    <name evidence="2" type="ORF">UFOVP368_9</name>
</gene>